<protein>
    <submittedName>
        <fullName evidence="1">Uncharacterized protein</fullName>
    </submittedName>
</protein>
<keyword evidence="2" id="KW-1185">Reference proteome</keyword>
<name>A0A7J8E2T4_MOLMO</name>
<evidence type="ECO:0000313" key="1">
    <source>
        <dbReference type="EMBL" id="KAF6429713.1"/>
    </source>
</evidence>
<gene>
    <name evidence="1" type="ORF">HJG59_009043</name>
</gene>
<comment type="caution">
    <text evidence="1">The sequence shown here is derived from an EMBL/GenBank/DDBJ whole genome shotgun (WGS) entry which is preliminary data.</text>
</comment>
<sequence>MGEYLNYHLHHKVEPLLKIMLPLLDRFWGKEYHHQRRSRGKGECSLWNKKPPEVCARPPLSVSVEGEALMLSRGSLAPAAGPGLDFGPLSLFHKCLRAVFVLFPLNKHYMVATNTSLGEGQGSKTEENHFHKNIKNRKKLLFKKFAIQTKWQLLKILIKLE</sequence>
<evidence type="ECO:0000313" key="2">
    <source>
        <dbReference type="Proteomes" id="UP000550707"/>
    </source>
</evidence>
<dbReference type="EMBL" id="JACASF010000015">
    <property type="protein sequence ID" value="KAF6429713.1"/>
    <property type="molecule type" value="Genomic_DNA"/>
</dbReference>
<dbReference type="AlphaFoldDB" id="A0A7J8E2T4"/>
<reference evidence="1 2" key="1">
    <citation type="journal article" date="2020" name="Nature">
        <title>Six reference-quality genomes reveal evolution of bat adaptations.</title>
        <authorList>
            <person name="Jebb D."/>
            <person name="Huang Z."/>
            <person name="Pippel M."/>
            <person name="Hughes G.M."/>
            <person name="Lavrichenko K."/>
            <person name="Devanna P."/>
            <person name="Winkler S."/>
            <person name="Jermiin L.S."/>
            <person name="Skirmuntt E.C."/>
            <person name="Katzourakis A."/>
            <person name="Burkitt-Gray L."/>
            <person name="Ray D.A."/>
            <person name="Sullivan K.A.M."/>
            <person name="Roscito J.G."/>
            <person name="Kirilenko B.M."/>
            <person name="Davalos L.M."/>
            <person name="Corthals A.P."/>
            <person name="Power M.L."/>
            <person name="Jones G."/>
            <person name="Ransome R.D."/>
            <person name="Dechmann D.K.N."/>
            <person name="Locatelli A.G."/>
            <person name="Puechmaille S.J."/>
            <person name="Fedrigo O."/>
            <person name="Jarvis E.D."/>
            <person name="Hiller M."/>
            <person name="Vernes S.C."/>
            <person name="Myers E.W."/>
            <person name="Teeling E.C."/>
        </authorList>
    </citation>
    <scope>NUCLEOTIDE SEQUENCE [LARGE SCALE GENOMIC DNA]</scope>
    <source>
        <strain evidence="1">MMolMol1</strain>
        <tissue evidence="1">Muscle</tissue>
    </source>
</reference>
<organism evidence="1 2">
    <name type="scientific">Molossus molossus</name>
    <name type="common">Pallas' mastiff bat</name>
    <name type="synonym">Vespertilio molossus</name>
    <dbReference type="NCBI Taxonomy" id="27622"/>
    <lineage>
        <taxon>Eukaryota</taxon>
        <taxon>Metazoa</taxon>
        <taxon>Chordata</taxon>
        <taxon>Craniata</taxon>
        <taxon>Vertebrata</taxon>
        <taxon>Euteleostomi</taxon>
        <taxon>Mammalia</taxon>
        <taxon>Eutheria</taxon>
        <taxon>Laurasiatheria</taxon>
        <taxon>Chiroptera</taxon>
        <taxon>Yangochiroptera</taxon>
        <taxon>Molossidae</taxon>
        <taxon>Molossus</taxon>
    </lineage>
</organism>
<dbReference type="InParanoid" id="A0A7J8E2T4"/>
<dbReference type="Proteomes" id="UP000550707">
    <property type="component" value="Unassembled WGS sequence"/>
</dbReference>
<proteinExistence type="predicted"/>
<accession>A0A7J8E2T4</accession>